<keyword evidence="17" id="KW-0732">Signal</keyword>
<evidence type="ECO:0000256" key="12">
    <source>
        <dbReference type="ARBA" id="ARBA00025198"/>
    </source>
</evidence>
<keyword evidence="4 14" id="KW-1003">Cell membrane</keyword>
<keyword evidence="7 14" id="KW-0375">Hydrogen ion transport</keyword>
<keyword evidence="6 14" id="KW-0812">Transmembrane</keyword>
<keyword evidence="8 14" id="KW-1133">Transmembrane helix</keyword>
<keyword evidence="10 14" id="KW-0472">Membrane</keyword>
<evidence type="ECO:0000256" key="15">
    <source>
        <dbReference type="RuleBase" id="RU003848"/>
    </source>
</evidence>
<dbReference type="GO" id="GO:0045259">
    <property type="term" value="C:proton-transporting ATP synthase complex"/>
    <property type="evidence" value="ECO:0007669"/>
    <property type="project" value="UniProtKB-KW"/>
</dbReference>
<keyword evidence="11 14" id="KW-0066">ATP synthesis</keyword>
<dbReference type="NCBIfam" id="TIGR01144">
    <property type="entry name" value="ATP_synt_b"/>
    <property type="match status" value="1"/>
</dbReference>
<comment type="function">
    <text evidence="12 14">F(1)F(0) ATP synthase produces ATP from ADP in the presence of a proton or sodium gradient. F-type ATPases consist of two structural domains, F(1) containing the extramembraneous catalytic core and F(0) containing the membrane proton channel, linked together by a central stalk and a peripheral stalk. During catalysis, ATP synthesis in the catalytic domain of F(1) is coupled via a rotary mechanism of the central stalk subunits to proton translocation.</text>
</comment>
<keyword evidence="5 14" id="KW-0138">CF(0)</keyword>
<dbReference type="InterPro" id="IPR002146">
    <property type="entry name" value="ATP_synth_b/b'su_bac/chlpt"/>
</dbReference>
<name>A0A174C297_9ACTN</name>
<dbReference type="GO" id="GO:0046933">
    <property type="term" value="F:proton-transporting ATP synthase activity, rotational mechanism"/>
    <property type="evidence" value="ECO:0007669"/>
    <property type="project" value="UniProtKB-UniRule"/>
</dbReference>
<dbReference type="InterPro" id="IPR005864">
    <property type="entry name" value="ATP_synth_F0_bsu_bac"/>
</dbReference>
<dbReference type="RefSeq" id="WP_055286332.1">
    <property type="nucleotide sequence ID" value="NZ_CAXSKK010000018.1"/>
</dbReference>
<accession>A0A174C297</accession>
<evidence type="ECO:0000256" key="10">
    <source>
        <dbReference type="ARBA" id="ARBA00023136"/>
    </source>
</evidence>
<dbReference type="InterPro" id="IPR028987">
    <property type="entry name" value="ATP_synth_B-like_membr_sf"/>
</dbReference>
<evidence type="ECO:0000256" key="4">
    <source>
        <dbReference type="ARBA" id="ARBA00022475"/>
    </source>
</evidence>
<evidence type="ECO:0000313" key="18">
    <source>
        <dbReference type="EMBL" id="CUO07244.1"/>
    </source>
</evidence>
<protein>
    <recommendedName>
        <fullName evidence="14">ATP synthase subunit b</fullName>
    </recommendedName>
    <alternativeName>
        <fullName evidence="14">ATP synthase F(0) sector subunit b</fullName>
    </alternativeName>
    <alternativeName>
        <fullName evidence="14">ATPase subunit I</fullName>
    </alternativeName>
    <alternativeName>
        <fullName evidence="14">F-type ATPase subunit b</fullName>
        <shortName evidence="14">F-ATPase subunit b</shortName>
    </alternativeName>
</protein>
<feature type="coiled-coil region" evidence="16">
    <location>
        <begin position="67"/>
        <end position="97"/>
    </location>
</feature>
<gene>
    <name evidence="14 18" type="primary">atpF</name>
    <name evidence="18" type="ORF">ERS852381_01029</name>
</gene>
<evidence type="ECO:0000256" key="7">
    <source>
        <dbReference type="ARBA" id="ARBA00022781"/>
    </source>
</evidence>
<dbReference type="GO" id="GO:0046961">
    <property type="term" value="F:proton-transporting ATPase activity, rotational mechanism"/>
    <property type="evidence" value="ECO:0007669"/>
    <property type="project" value="TreeGrafter"/>
</dbReference>
<evidence type="ECO:0000256" key="14">
    <source>
        <dbReference type="HAMAP-Rule" id="MF_01398"/>
    </source>
</evidence>
<dbReference type="AlphaFoldDB" id="A0A174C297"/>
<keyword evidence="3 14" id="KW-0813">Transport</keyword>
<evidence type="ECO:0000256" key="8">
    <source>
        <dbReference type="ARBA" id="ARBA00022989"/>
    </source>
</evidence>
<evidence type="ECO:0000256" key="6">
    <source>
        <dbReference type="ARBA" id="ARBA00022692"/>
    </source>
</evidence>
<feature type="chain" id="PRO_5008018900" description="ATP synthase subunit b" evidence="17">
    <location>
        <begin position="28"/>
        <end position="200"/>
    </location>
</feature>
<dbReference type="HAMAP" id="MF_01398">
    <property type="entry name" value="ATP_synth_b_bprime"/>
    <property type="match status" value="1"/>
</dbReference>
<keyword evidence="16" id="KW-0175">Coiled coil</keyword>
<evidence type="ECO:0000256" key="16">
    <source>
        <dbReference type="SAM" id="Coils"/>
    </source>
</evidence>
<dbReference type="SUPFAM" id="SSF81573">
    <property type="entry name" value="F1F0 ATP synthase subunit B, membrane domain"/>
    <property type="match status" value="1"/>
</dbReference>
<comment type="similarity">
    <text evidence="2 14 15">Belongs to the ATPase B chain family.</text>
</comment>
<evidence type="ECO:0000256" key="17">
    <source>
        <dbReference type="SAM" id="SignalP"/>
    </source>
</evidence>
<proteinExistence type="inferred from homology"/>
<evidence type="ECO:0000256" key="2">
    <source>
        <dbReference type="ARBA" id="ARBA00005513"/>
    </source>
</evidence>
<dbReference type="CDD" id="cd06503">
    <property type="entry name" value="ATP-synt_Fo_b"/>
    <property type="match status" value="1"/>
</dbReference>
<keyword evidence="9 14" id="KW-0406">Ion transport</keyword>
<dbReference type="PANTHER" id="PTHR33445">
    <property type="entry name" value="ATP SYNTHASE SUBUNIT B', CHLOROPLASTIC"/>
    <property type="match status" value="1"/>
</dbReference>
<reference evidence="18 19" key="1">
    <citation type="submission" date="2015-09" db="EMBL/GenBank/DDBJ databases">
        <authorList>
            <consortium name="Pathogen Informatics"/>
        </authorList>
    </citation>
    <scope>NUCLEOTIDE SEQUENCE [LARGE SCALE GENOMIC DNA]</scope>
    <source>
        <strain evidence="18 19">2789STDY5608823</strain>
    </source>
</reference>
<comment type="function">
    <text evidence="14">Component of the F(0) channel, it forms part of the peripheral stalk, linking F(1) to F(0).</text>
</comment>
<dbReference type="Proteomes" id="UP000095468">
    <property type="component" value="Unassembled WGS sequence"/>
</dbReference>
<dbReference type="GO" id="GO:0005886">
    <property type="term" value="C:plasma membrane"/>
    <property type="evidence" value="ECO:0007669"/>
    <property type="project" value="UniProtKB-SubCell"/>
</dbReference>
<evidence type="ECO:0000256" key="11">
    <source>
        <dbReference type="ARBA" id="ARBA00023310"/>
    </source>
</evidence>
<evidence type="ECO:0000256" key="1">
    <source>
        <dbReference type="ARBA" id="ARBA00004162"/>
    </source>
</evidence>
<dbReference type="EMBL" id="CYYP01000007">
    <property type="protein sequence ID" value="CUO07244.1"/>
    <property type="molecule type" value="Genomic_DNA"/>
</dbReference>
<comment type="subcellular location">
    <subcellularLocation>
        <location evidence="1 14">Cell membrane</location>
        <topology evidence="1 14">Single-pass membrane protein</topology>
    </subcellularLocation>
</comment>
<feature type="signal peptide" evidence="17">
    <location>
        <begin position="1"/>
        <end position="27"/>
    </location>
</feature>
<evidence type="ECO:0000256" key="13">
    <source>
        <dbReference type="ARBA" id="ARBA00025830"/>
    </source>
</evidence>
<dbReference type="InterPro" id="IPR050059">
    <property type="entry name" value="ATP_synthase_B_chain"/>
</dbReference>
<organism evidence="18 19">
    <name type="scientific">Collinsella aerofaciens</name>
    <dbReference type="NCBI Taxonomy" id="74426"/>
    <lineage>
        <taxon>Bacteria</taxon>
        <taxon>Bacillati</taxon>
        <taxon>Actinomycetota</taxon>
        <taxon>Coriobacteriia</taxon>
        <taxon>Coriobacteriales</taxon>
        <taxon>Coriobacteriaceae</taxon>
        <taxon>Collinsella</taxon>
    </lineage>
</organism>
<dbReference type="Pfam" id="PF00430">
    <property type="entry name" value="ATP-synt_B"/>
    <property type="match status" value="1"/>
</dbReference>
<evidence type="ECO:0000256" key="3">
    <source>
        <dbReference type="ARBA" id="ARBA00022448"/>
    </source>
</evidence>
<evidence type="ECO:0000256" key="5">
    <source>
        <dbReference type="ARBA" id="ARBA00022547"/>
    </source>
</evidence>
<comment type="subunit">
    <text evidence="13 14">F-type ATPases have 2 components, F(1) - the catalytic core - and F(0) - the membrane proton channel. F(1) has five subunits: alpha(3), beta(3), gamma(1), delta(1), epsilon(1). F(0) has three main subunits: a(1), b(2) and c(10-14). The alpha and beta chains form an alternating ring which encloses part of the gamma chain. F(1) is attached to F(0) by a central stalk formed by the gamma and epsilon chains, while a peripheral stalk is formed by the delta and b chains.</text>
</comment>
<evidence type="ECO:0000313" key="19">
    <source>
        <dbReference type="Proteomes" id="UP000095468"/>
    </source>
</evidence>
<feature type="transmembrane region" description="Helical" evidence="14">
    <location>
        <begin position="43"/>
        <end position="63"/>
    </location>
</feature>
<sequence length="200" mass="21432">MNLSSQKSAIALSASAAALLMPVSAFAEDGAAGADILIPKMAEFIPALIAFLIIWIVLAKVALPGIMKTMEERGKKIEESLDEAEKTKQEAIAKRAESDSIVTDARRQAADIVLEARKDAESERARIIEAAHKEAEEIIAKAHTTVEDERKSIYAGAASSIADLSVAVATKIVGEALEDESEQKKLIERYIQEAGSLNAD</sequence>
<dbReference type="PANTHER" id="PTHR33445:SF1">
    <property type="entry name" value="ATP SYNTHASE SUBUNIT B"/>
    <property type="match status" value="1"/>
</dbReference>
<evidence type="ECO:0000256" key="9">
    <source>
        <dbReference type="ARBA" id="ARBA00023065"/>
    </source>
</evidence>
<dbReference type="Gene3D" id="6.10.250.1580">
    <property type="match status" value="1"/>
</dbReference>